<feature type="compositionally biased region" description="Basic and acidic residues" evidence="1">
    <location>
        <begin position="31"/>
        <end position="42"/>
    </location>
</feature>
<keyword evidence="3" id="KW-1185">Reference proteome</keyword>
<feature type="compositionally biased region" description="Polar residues" evidence="1">
    <location>
        <begin position="282"/>
        <end position="300"/>
    </location>
</feature>
<comment type="caution">
    <text evidence="2">The sequence shown here is derived from an EMBL/GenBank/DDBJ whole genome shotgun (WGS) entry which is preliminary data.</text>
</comment>
<evidence type="ECO:0000313" key="3">
    <source>
        <dbReference type="Proteomes" id="UP001148614"/>
    </source>
</evidence>
<evidence type="ECO:0000313" key="2">
    <source>
        <dbReference type="EMBL" id="KAJ3573600.1"/>
    </source>
</evidence>
<gene>
    <name evidence="2" type="ORF">NPX13_g4636</name>
</gene>
<accession>A0A9W8NFY7</accession>
<dbReference type="EMBL" id="JANPWZ010000670">
    <property type="protein sequence ID" value="KAJ3573600.1"/>
    <property type="molecule type" value="Genomic_DNA"/>
</dbReference>
<reference evidence="2" key="1">
    <citation type="submission" date="2022-07" db="EMBL/GenBank/DDBJ databases">
        <title>Genome Sequence of Xylaria arbuscula.</title>
        <authorList>
            <person name="Buettner E."/>
        </authorList>
    </citation>
    <scope>NUCLEOTIDE SEQUENCE</scope>
    <source>
        <strain evidence="2">VT107</strain>
    </source>
</reference>
<feature type="compositionally biased region" description="Acidic residues" evidence="1">
    <location>
        <begin position="19"/>
        <end position="29"/>
    </location>
</feature>
<feature type="region of interest" description="Disordered" evidence="1">
    <location>
        <begin position="282"/>
        <end position="404"/>
    </location>
</feature>
<evidence type="ECO:0000256" key="1">
    <source>
        <dbReference type="SAM" id="MobiDB-lite"/>
    </source>
</evidence>
<protein>
    <submittedName>
        <fullName evidence="2">Uncharacterized protein</fullName>
    </submittedName>
</protein>
<feature type="region of interest" description="Disordered" evidence="1">
    <location>
        <begin position="1"/>
        <end position="42"/>
    </location>
</feature>
<organism evidence="2 3">
    <name type="scientific">Xylaria arbuscula</name>
    <dbReference type="NCBI Taxonomy" id="114810"/>
    <lineage>
        <taxon>Eukaryota</taxon>
        <taxon>Fungi</taxon>
        <taxon>Dikarya</taxon>
        <taxon>Ascomycota</taxon>
        <taxon>Pezizomycotina</taxon>
        <taxon>Sordariomycetes</taxon>
        <taxon>Xylariomycetidae</taxon>
        <taxon>Xylariales</taxon>
        <taxon>Xylariaceae</taxon>
        <taxon>Xylaria</taxon>
    </lineage>
</organism>
<dbReference type="AlphaFoldDB" id="A0A9W8NFY7"/>
<name>A0A9W8NFY7_9PEZI</name>
<sequence length="536" mass="60148">MGRHEPLTSLALGRSPYDDVVEGDGEPDPQEPPREYDEHGRVFNEESKKMNKDIIRAHNEVMLVIGVAEQDPGASTNSAADTTRLHNEYENSTGRHFLRLGRILVVTGIWGVHGVRQRILVYRTTATIPFIDMMQRERRIHTTSQLLSAGMPSFFSAWSLQWYSRTSEVVRDHPWLRVIIGHVRFHLQIYVAMQRLDLIPGSHWFPSLKFFVPFSSASPLIAPPPLGSLGAQTVPQWMGKIAMSLVPFAGYYLIGCAWDILSYLIRRQVHKSLPHPWPSSISNLRPVVPTNNPRRQSFPESPTLGDADREIRHTQDPEFDGDPLALNGEGVGEPLPVGTIRRQSTFSSRGGDDYATDEEDPEMVNPTLISFDVDTSESTEPPAGIWSAELRPSNSGDPAAQEKEAPRYVVNTLTSLPSLLAGDILTSSLTHALLAPFDILTFRAMARAFAHKFRLPMDDMFEVSLADGLASRMLVNLFQAEVFKFLICFGAWATVTGIAQRFHITDEEWKEYQLEMERAQDVSEDESETADENRPS</sequence>
<dbReference type="VEuPathDB" id="FungiDB:F4678DRAFT_9432"/>
<dbReference type="Proteomes" id="UP001148614">
    <property type="component" value="Unassembled WGS sequence"/>
</dbReference>
<proteinExistence type="predicted"/>
<feature type="compositionally biased region" description="Basic and acidic residues" evidence="1">
    <location>
        <begin position="306"/>
        <end position="316"/>
    </location>
</feature>
<feature type="region of interest" description="Disordered" evidence="1">
    <location>
        <begin position="515"/>
        <end position="536"/>
    </location>
</feature>